<gene>
    <name evidence="1" type="ORF">F2Q68_00031947</name>
</gene>
<name>A0A8S9G7L6_BRACR</name>
<dbReference type="Proteomes" id="UP000712281">
    <property type="component" value="Unassembled WGS sequence"/>
</dbReference>
<protein>
    <submittedName>
        <fullName evidence="1">Uncharacterized protein</fullName>
    </submittedName>
</protein>
<proteinExistence type="predicted"/>
<dbReference type="AlphaFoldDB" id="A0A8S9G7L6"/>
<comment type="caution">
    <text evidence="1">The sequence shown here is derived from an EMBL/GenBank/DDBJ whole genome shotgun (WGS) entry which is preliminary data.</text>
</comment>
<sequence>MELERIHNGGVGVGALQRCEPGAHGVGCHRSSDKKNKIFVCLNVLRRNSLSSMETHLGVGKRKSTEHVT</sequence>
<dbReference type="EMBL" id="QGKW02002005">
    <property type="protein sequence ID" value="KAF2541621.1"/>
    <property type="molecule type" value="Genomic_DNA"/>
</dbReference>
<reference evidence="1" key="1">
    <citation type="submission" date="2019-12" db="EMBL/GenBank/DDBJ databases">
        <title>Genome sequencing and annotation of Brassica cretica.</title>
        <authorList>
            <person name="Studholme D.J."/>
            <person name="Sarris P.F."/>
        </authorList>
    </citation>
    <scope>NUCLEOTIDE SEQUENCE</scope>
    <source>
        <strain evidence="1">PFS-001/15</strain>
        <tissue evidence="1">Leaf</tissue>
    </source>
</reference>
<evidence type="ECO:0000313" key="2">
    <source>
        <dbReference type="Proteomes" id="UP000712281"/>
    </source>
</evidence>
<evidence type="ECO:0000313" key="1">
    <source>
        <dbReference type="EMBL" id="KAF2541621.1"/>
    </source>
</evidence>
<organism evidence="1 2">
    <name type="scientific">Brassica cretica</name>
    <name type="common">Mustard</name>
    <dbReference type="NCBI Taxonomy" id="69181"/>
    <lineage>
        <taxon>Eukaryota</taxon>
        <taxon>Viridiplantae</taxon>
        <taxon>Streptophyta</taxon>
        <taxon>Embryophyta</taxon>
        <taxon>Tracheophyta</taxon>
        <taxon>Spermatophyta</taxon>
        <taxon>Magnoliopsida</taxon>
        <taxon>eudicotyledons</taxon>
        <taxon>Gunneridae</taxon>
        <taxon>Pentapetalae</taxon>
        <taxon>rosids</taxon>
        <taxon>malvids</taxon>
        <taxon>Brassicales</taxon>
        <taxon>Brassicaceae</taxon>
        <taxon>Brassiceae</taxon>
        <taxon>Brassica</taxon>
    </lineage>
</organism>
<accession>A0A8S9G7L6</accession>